<dbReference type="PANTHER" id="PTHR43656:SF5">
    <property type="entry name" value="NADH:FLAVIN OXIDOREDUCTASE_NADH OXIDASE N-TERMINAL DOMAIN-CONTAINING PROTEIN"/>
    <property type="match status" value="1"/>
</dbReference>
<evidence type="ECO:0000256" key="1">
    <source>
        <dbReference type="ARBA" id="ARBA00005979"/>
    </source>
</evidence>
<evidence type="ECO:0000313" key="7">
    <source>
        <dbReference type="Proteomes" id="UP000224854"/>
    </source>
</evidence>
<name>A0A2C5Z3N4_9HYPO</name>
<keyword evidence="4" id="KW-0560">Oxidoreductase</keyword>
<keyword evidence="7" id="KW-1185">Reference proteome</keyword>
<comment type="similarity">
    <text evidence="1">Belongs to the NADH:flavin oxidoreductase/NADH oxidase family.</text>
</comment>
<organism evidence="6 7">
    <name type="scientific">Ophiocordyceps australis</name>
    <dbReference type="NCBI Taxonomy" id="1399860"/>
    <lineage>
        <taxon>Eukaryota</taxon>
        <taxon>Fungi</taxon>
        <taxon>Dikarya</taxon>
        <taxon>Ascomycota</taxon>
        <taxon>Pezizomycotina</taxon>
        <taxon>Sordariomycetes</taxon>
        <taxon>Hypocreomycetidae</taxon>
        <taxon>Hypocreales</taxon>
        <taxon>Ophiocordycipitaceae</taxon>
        <taxon>Ophiocordyceps</taxon>
    </lineage>
</organism>
<evidence type="ECO:0000313" key="6">
    <source>
        <dbReference type="EMBL" id="PHH74606.1"/>
    </source>
</evidence>
<dbReference type="InterPro" id="IPR051799">
    <property type="entry name" value="NADH_flavin_oxidoreductase"/>
</dbReference>
<evidence type="ECO:0000259" key="5">
    <source>
        <dbReference type="Pfam" id="PF00724"/>
    </source>
</evidence>
<gene>
    <name evidence="6" type="ORF">CDD82_4867</name>
</gene>
<dbReference type="AlphaFoldDB" id="A0A2C5Z3N4"/>
<dbReference type="EMBL" id="NJEU01000421">
    <property type="protein sequence ID" value="PHH74606.1"/>
    <property type="molecule type" value="Genomic_DNA"/>
</dbReference>
<reference evidence="6 7" key="1">
    <citation type="submission" date="2017-06" db="EMBL/GenBank/DDBJ databases">
        <title>Ant-infecting Ophiocordyceps genomes reveal a high diversity of potential behavioral manipulation genes and a possible major role for enterotoxins.</title>
        <authorList>
            <person name="De Bekker C."/>
            <person name="Evans H.C."/>
            <person name="Brachmann A."/>
            <person name="Hughes D.P."/>
        </authorList>
    </citation>
    <scope>NUCLEOTIDE SEQUENCE [LARGE SCALE GENOMIC DNA]</scope>
    <source>
        <strain evidence="6 7">1348a</strain>
    </source>
</reference>
<evidence type="ECO:0000256" key="3">
    <source>
        <dbReference type="ARBA" id="ARBA00022643"/>
    </source>
</evidence>
<feature type="domain" description="NADH:flavin oxidoreductase/NADH oxidase N-terminal" evidence="5">
    <location>
        <begin position="17"/>
        <end position="359"/>
    </location>
</feature>
<keyword evidence="2" id="KW-0285">Flavoprotein</keyword>
<protein>
    <recommendedName>
        <fullName evidence="5">NADH:flavin oxidoreductase/NADH oxidase N-terminal domain-containing protein</fullName>
    </recommendedName>
</protein>
<evidence type="ECO:0000256" key="4">
    <source>
        <dbReference type="ARBA" id="ARBA00023002"/>
    </source>
</evidence>
<dbReference type="PANTHER" id="PTHR43656">
    <property type="entry name" value="BINDING OXIDOREDUCTASE, PUTATIVE (AFU_ORTHOLOGUE AFUA_2G08260)-RELATED"/>
    <property type="match status" value="1"/>
</dbReference>
<accession>A0A2C5Z3N4</accession>
<comment type="caution">
    <text evidence="6">The sequence shown here is derived from an EMBL/GenBank/DDBJ whole genome shotgun (WGS) entry which is preliminary data.</text>
</comment>
<keyword evidence="3" id="KW-0288">FMN</keyword>
<dbReference type="GO" id="GO:0016491">
    <property type="term" value="F:oxidoreductase activity"/>
    <property type="evidence" value="ECO:0007669"/>
    <property type="project" value="UniProtKB-KW"/>
</dbReference>
<evidence type="ECO:0000256" key="2">
    <source>
        <dbReference type="ARBA" id="ARBA00022630"/>
    </source>
</evidence>
<dbReference type="Gene3D" id="3.20.20.70">
    <property type="entry name" value="Aldolase class I"/>
    <property type="match status" value="1"/>
</dbReference>
<sequence>MATSKLDHHDQASPLTKPLNFIFSGKTAKNRLLKAAMTERISSWGDATHLNKRGVASKALVNLYRRWGQGGYGVIVTGNIMIDYEHVECPGNLIIPRDAPFHRLRFRRLEQLAAEAKRDGSLIVAQVSHPGRQVEDYVQRFPVSASDVQLVMRQGGATYGKPRAMDQADINDVIEGFAHAAEYLYKAGFDGIQLHAAHGYLLAQFLSLTTNKRTDQYGGSLSNRARLIFEISDAIKTRVPSTFIISIKVNSVEFQPGGFNVQECKDLCIQLEQRGFDFIEISGGTYEDFGFVHKKESTRKREAFFLEFADMIIPSLCQTRGYVTGGLRSATAMAKALDSVDGVGIGRPCCHEPDIGKRLLNDTSKVAARTLISSDELGIDILACGAQMRLIGLDKQPLDFGRKDHYNAFKREMVKYMDEKANDPRHFKSGCVKIGNVGLKPYGTSYTALSI</sequence>
<dbReference type="GO" id="GO:0010181">
    <property type="term" value="F:FMN binding"/>
    <property type="evidence" value="ECO:0007669"/>
    <property type="project" value="InterPro"/>
</dbReference>
<dbReference type="InterPro" id="IPR001155">
    <property type="entry name" value="OxRdtase_FMN_N"/>
</dbReference>
<dbReference type="InterPro" id="IPR013785">
    <property type="entry name" value="Aldolase_TIM"/>
</dbReference>
<dbReference type="Proteomes" id="UP000224854">
    <property type="component" value="Unassembled WGS sequence"/>
</dbReference>
<dbReference type="Pfam" id="PF00724">
    <property type="entry name" value="Oxidored_FMN"/>
    <property type="match status" value="1"/>
</dbReference>
<dbReference type="CDD" id="cd04733">
    <property type="entry name" value="OYE_like_2_FMN"/>
    <property type="match status" value="1"/>
</dbReference>
<dbReference type="SUPFAM" id="SSF51395">
    <property type="entry name" value="FMN-linked oxidoreductases"/>
    <property type="match status" value="1"/>
</dbReference>
<proteinExistence type="inferred from homology"/>
<dbReference type="OrthoDB" id="1663137at2759"/>